<evidence type="ECO:0000313" key="6">
    <source>
        <dbReference type="Proteomes" id="UP000095332"/>
    </source>
</evidence>
<dbReference type="InterPro" id="IPR050834">
    <property type="entry name" value="Glycosyltransf_2"/>
</dbReference>
<dbReference type="EMBL" id="WKMW01000002">
    <property type="protein sequence ID" value="MRY83293.1"/>
    <property type="molecule type" value="Genomic_DNA"/>
</dbReference>
<feature type="transmembrane region" description="Helical" evidence="1">
    <location>
        <begin position="288"/>
        <end position="308"/>
    </location>
</feature>
<sequence length="315" mass="35923">MRLYSIIIPAYNRPDELDDLLSSLCKQTYVHFEVIVVEDGSEIPAKEIVGRYQGRLDLHYYVISNSGPGMARNHGARQARGEYLLILDSDVVLPSTWLEHIHDSLNHYPVDAFGGPDKAHASFSPIQKAINYAMTSFLTTGGIRGGKKKLDKFYPRSFNMGIRRDVYERLGGFSGMRYGEDIDFSIRIMEAGYRTRLFPSAWVYHKRRTDLMQFFRQVRHSGEARIALNRKHPGSLKLVHCLPALFTFSVCLLVISSFFCRLFLVPLIIYALLLFVDAMFRNKCDLRVGLLSVIASFTQLLGYGTGFLRSIMNFP</sequence>
<evidence type="ECO:0000313" key="5">
    <source>
        <dbReference type="EMBL" id="MRZ05007.1"/>
    </source>
</evidence>
<reference evidence="3 6" key="1">
    <citation type="submission" date="2015-09" db="EMBL/GenBank/DDBJ databases">
        <authorList>
            <consortium name="Pathogen Informatics"/>
        </authorList>
    </citation>
    <scope>NUCLEOTIDE SEQUENCE [LARGE SCALE GENOMIC DNA]</scope>
    <source>
        <strain evidence="3 6">2789STDY5834948</strain>
    </source>
</reference>
<evidence type="ECO:0000256" key="1">
    <source>
        <dbReference type="SAM" id="Phobius"/>
    </source>
</evidence>
<dbReference type="EMBL" id="WKMX01000002">
    <property type="protein sequence ID" value="MRZ05007.1"/>
    <property type="molecule type" value="Genomic_DNA"/>
</dbReference>
<dbReference type="GO" id="GO:0016757">
    <property type="term" value="F:glycosyltransferase activity"/>
    <property type="evidence" value="ECO:0007669"/>
    <property type="project" value="UniProtKB-KW"/>
</dbReference>
<keyword evidence="3" id="KW-0328">Glycosyltransferase</keyword>
<dbReference type="SUPFAM" id="SSF53448">
    <property type="entry name" value="Nucleotide-diphospho-sugar transferases"/>
    <property type="match status" value="1"/>
</dbReference>
<evidence type="ECO:0000313" key="4">
    <source>
        <dbReference type="EMBL" id="MRY83293.1"/>
    </source>
</evidence>
<dbReference type="InterPro" id="IPR029044">
    <property type="entry name" value="Nucleotide-diphossugar_trans"/>
</dbReference>
<dbReference type="PANTHER" id="PTHR43685:SF3">
    <property type="entry name" value="SLR2126 PROTEIN"/>
    <property type="match status" value="1"/>
</dbReference>
<protein>
    <submittedName>
        <fullName evidence="4">Glycosyltransferase</fullName>
    </submittedName>
    <submittedName>
        <fullName evidence="3">Poly-beta-1,6-N-acetyl-D-glucosamine synthase</fullName>
        <ecNumber evidence="3">2.4.1.-</ecNumber>
    </submittedName>
</protein>
<dbReference type="RefSeq" id="WP_057329584.1">
    <property type="nucleotide sequence ID" value="NZ_CZBM01000028.1"/>
</dbReference>
<evidence type="ECO:0000259" key="2">
    <source>
        <dbReference type="Pfam" id="PF00535"/>
    </source>
</evidence>
<dbReference type="EC" id="2.4.1.-" evidence="3"/>
<dbReference type="PANTHER" id="PTHR43685">
    <property type="entry name" value="GLYCOSYLTRANSFERASE"/>
    <property type="match status" value="1"/>
</dbReference>
<organism evidence="3 6">
    <name type="scientific">Parabacteroides distasonis</name>
    <dbReference type="NCBI Taxonomy" id="823"/>
    <lineage>
        <taxon>Bacteria</taxon>
        <taxon>Pseudomonadati</taxon>
        <taxon>Bacteroidota</taxon>
        <taxon>Bacteroidia</taxon>
        <taxon>Bacteroidales</taxon>
        <taxon>Tannerellaceae</taxon>
        <taxon>Parabacteroides</taxon>
    </lineage>
</organism>
<dbReference type="AlphaFoldDB" id="A0A174XHX8"/>
<keyword evidence="1" id="KW-0472">Membrane</keyword>
<keyword evidence="1" id="KW-1133">Transmembrane helix</keyword>
<accession>A0A174XHX8</accession>
<dbReference type="Proteomes" id="UP000471216">
    <property type="component" value="Unassembled WGS sequence"/>
</dbReference>
<evidence type="ECO:0000313" key="3">
    <source>
        <dbReference type="EMBL" id="CUQ56245.1"/>
    </source>
</evidence>
<dbReference type="Proteomes" id="UP000450599">
    <property type="component" value="Unassembled WGS sequence"/>
</dbReference>
<feature type="transmembrane region" description="Helical" evidence="1">
    <location>
        <begin position="245"/>
        <end position="276"/>
    </location>
</feature>
<gene>
    <name evidence="3" type="primary">pgaC_2</name>
    <name evidence="3" type="ORF">ERS852560_04265</name>
    <name evidence="5" type="ORF">GKD54_01995</name>
    <name evidence="4" type="ORF">GKD58_03235</name>
</gene>
<keyword evidence="3" id="KW-0808">Transferase</keyword>
<dbReference type="Pfam" id="PF00535">
    <property type="entry name" value="Glycos_transf_2"/>
    <property type="match status" value="1"/>
</dbReference>
<dbReference type="EMBL" id="CZBM01000028">
    <property type="protein sequence ID" value="CUQ56245.1"/>
    <property type="molecule type" value="Genomic_DNA"/>
</dbReference>
<reference evidence="7 8" key="2">
    <citation type="journal article" date="2019" name="Nat. Med.">
        <title>A library of human gut bacterial isolates paired with longitudinal multiomics data enables mechanistic microbiome research.</title>
        <authorList>
            <person name="Poyet M."/>
            <person name="Groussin M."/>
            <person name="Gibbons S.M."/>
            <person name="Avila-Pacheco J."/>
            <person name="Jiang X."/>
            <person name="Kearney S.M."/>
            <person name="Perrotta A.R."/>
            <person name="Berdy B."/>
            <person name="Zhao S."/>
            <person name="Lieberman T.D."/>
            <person name="Swanson P.K."/>
            <person name="Smith M."/>
            <person name="Roesemann S."/>
            <person name="Alexander J.E."/>
            <person name="Rich S.A."/>
            <person name="Livny J."/>
            <person name="Vlamakis H."/>
            <person name="Clish C."/>
            <person name="Bullock K."/>
            <person name="Deik A."/>
            <person name="Scott J."/>
            <person name="Pierce K.A."/>
            <person name="Xavier R.J."/>
            <person name="Alm E.J."/>
        </authorList>
    </citation>
    <scope>NUCLEOTIDE SEQUENCE [LARGE SCALE GENOMIC DNA]</scope>
    <source>
        <strain evidence="5 8">BIOML-A10</strain>
        <strain evidence="4 7">BIOML-A11</strain>
    </source>
</reference>
<feature type="domain" description="Glycosyltransferase 2-like" evidence="2">
    <location>
        <begin position="5"/>
        <end position="170"/>
    </location>
</feature>
<keyword evidence="1" id="KW-0812">Transmembrane</keyword>
<proteinExistence type="predicted"/>
<dbReference type="Gene3D" id="3.90.550.10">
    <property type="entry name" value="Spore Coat Polysaccharide Biosynthesis Protein SpsA, Chain A"/>
    <property type="match status" value="1"/>
</dbReference>
<dbReference type="InterPro" id="IPR001173">
    <property type="entry name" value="Glyco_trans_2-like"/>
</dbReference>
<name>A0A174XHX8_PARDI</name>
<evidence type="ECO:0000313" key="7">
    <source>
        <dbReference type="Proteomes" id="UP000450599"/>
    </source>
</evidence>
<dbReference type="Proteomes" id="UP000095332">
    <property type="component" value="Unassembled WGS sequence"/>
</dbReference>
<evidence type="ECO:0000313" key="8">
    <source>
        <dbReference type="Proteomes" id="UP000471216"/>
    </source>
</evidence>